<proteinExistence type="predicted"/>
<evidence type="ECO:0000313" key="1">
    <source>
        <dbReference type="EMBL" id="MBC8756965.1"/>
    </source>
</evidence>
<keyword evidence="2" id="KW-1185">Reference proteome</keyword>
<comment type="caution">
    <text evidence="1">The sequence shown here is derived from an EMBL/GenBank/DDBJ whole genome shotgun (WGS) entry which is preliminary data.</text>
</comment>
<name>A0ABR7QEH8_9FLAO</name>
<dbReference type="Proteomes" id="UP000619238">
    <property type="component" value="Unassembled WGS sequence"/>
</dbReference>
<sequence length="222" mass="25869">MFKWFKRKKLKFESEFLKTKSDEYSFRWLELGDDDNPFNKKVLDISSYTSTTMAFTTEKEIAEKYTELRSSLGKELIGFDTSNFKKTHANLEYSHSGEQLEGVAFKADSMDCKWDIYAYDNYLFFSRSWDGKLIYKASYTITSDKILISEILFNDSYSDDEAKNDVHFLIKSHATGQVFPHTIPKELTSDSEIAQWSFVKFGNRAYCACYDNIIDTVVVIKE</sequence>
<dbReference type="RefSeq" id="WP_187564006.1">
    <property type="nucleotide sequence ID" value="NZ_JACGWS010000015.1"/>
</dbReference>
<dbReference type="EMBL" id="JACGWS010000015">
    <property type="protein sequence ID" value="MBC8756965.1"/>
    <property type="molecule type" value="Genomic_DNA"/>
</dbReference>
<protein>
    <submittedName>
        <fullName evidence="1">Uncharacterized protein</fullName>
    </submittedName>
</protein>
<organism evidence="1 2">
    <name type="scientific">Kordia aestuariivivens</name>
    <dbReference type="NCBI Taxonomy" id="2759037"/>
    <lineage>
        <taxon>Bacteria</taxon>
        <taxon>Pseudomonadati</taxon>
        <taxon>Bacteroidota</taxon>
        <taxon>Flavobacteriia</taxon>
        <taxon>Flavobacteriales</taxon>
        <taxon>Flavobacteriaceae</taxon>
        <taxon>Kordia</taxon>
    </lineage>
</organism>
<evidence type="ECO:0000313" key="2">
    <source>
        <dbReference type="Proteomes" id="UP000619238"/>
    </source>
</evidence>
<gene>
    <name evidence="1" type="ORF">H2O64_20000</name>
</gene>
<accession>A0ABR7QEH8</accession>
<reference evidence="1 2" key="1">
    <citation type="submission" date="2020-07" db="EMBL/GenBank/DDBJ databases">
        <title>Description of Kordia aestuariivivens sp. nov., isolated from a tidal flat.</title>
        <authorList>
            <person name="Park S."/>
            <person name="Yoon J.-H."/>
        </authorList>
    </citation>
    <scope>NUCLEOTIDE SEQUENCE [LARGE SCALE GENOMIC DNA]</scope>
    <source>
        <strain evidence="1 2">YSTF-M3</strain>
    </source>
</reference>